<feature type="region of interest" description="Disordered" evidence="1">
    <location>
        <begin position="220"/>
        <end position="240"/>
    </location>
</feature>
<dbReference type="PANTHER" id="PTHR46520">
    <property type="entry name" value="SERINE BETA-LACTAMASE-LIKE PROTEIN LACTB, MITOCHONDRIAL"/>
    <property type="match status" value="1"/>
</dbReference>
<dbReference type="InterPro" id="IPR012338">
    <property type="entry name" value="Beta-lactam/transpept-like"/>
</dbReference>
<reference evidence="4" key="1">
    <citation type="submission" date="2025-08" db="UniProtKB">
        <authorList>
            <consortium name="RefSeq"/>
        </authorList>
    </citation>
    <scope>IDENTIFICATION</scope>
    <source>
        <tissue evidence="4">Blood</tissue>
    </source>
</reference>
<evidence type="ECO:0000256" key="1">
    <source>
        <dbReference type="SAM" id="MobiDB-lite"/>
    </source>
</evidence>
<protein>
    <submittedName>
        <fullName evidence="4">Serine beta-lactamase-like protein LACTB, mitochondrial</fullName>
    </submittedName>
</protein>
<dbReference type="Pfam" id="PF00144">
    <property type="entry name" value="Beta-lactamase"/>
    <property type="match status" value="1"/>
</dbReference>
<evidence type="ECO:0000313" key="4">
    <source>
        <dbReference type="RefSeq" id="XP_054858971.1"/>
    </source>
</evidence>
<name>A0AA97KPC8_EUBMA</name>
<accession>A0AA97KPC8</accession>
<organism evidence="3 4">
    <name type="scientific">Eublepharis macularius</name>
    <name type="common">Leopard gecko</name>
    <name type="synonym">Cyrtodactylus macularius</name>
    <dbReference type="NCBI Taxonomy" id="481883"/>
    <lineage>
        <taxon>Eukaryota</taxon>
        <taxon>Metazoa</taxon>
        <taxon>Chordata</taxon>
        <taxon>Craniata</taxon>
        <taxon>Vertebrata</taxon>
        <taxon>Euteleostomi</taxon>
        <taxon>Lepidosauria</taxon>
        <taxon>Squamata</taxon>
        <taxon>Bifurcata</taxon>
        <taxon>Gekkota</taxon>
        <taxon>Eublepharidae</taxon>
        <taxon>Eublepharinae</taxon>
        <taxon>Eublepharis</taxon>
    </lineage>
</organism>
<dbReference type="InterPro" id="IPR001466">
    <property type="entry name" value="Beta-lactam-related"/>
</dbReference>
<dbReference type="CTD" id="114294"/>
<dbReference type="KEGG" id="emc:129345767"/>
<dbReference type="RefSeq" id="XP_054858971.1">
    <property type="nucleotide sequence ID" value="XM_055002996.1"/>
</dbReference>
<feature type="compositionally biased region" description="Basic and acidic residues" evidence="1">
    <location>
        <begin position="220"/>
        <end position="233"/>
    </location>
</feature>
<dbReference type="GO" id="GO:0008233">
    <property type="term" value="F:peptidase activity"/>
    <property type="evidence" value="ECO:0007669"/>
    <property type="project" value="TreeGrafter"/>
</dbReference>
<dbReference type="AlphaFoldDB" id="A0AA97KPC8"/>
<dbReference type="PANTHER" id="PTHR46520:SF1">
    <property type="entry name" value="SERINE BETA-LACTAMASE-LIKE PROTEIN LACTB, MITOCHONDRIAL"/>
    <property type="match status" value="1"/>
</dbReference>
<dbReference type="GO" id="GO:0006508">
    <property type="term" value="P:proteolysis"/>
    <property type="evidence" value="ECO:0007669"/>
    <property type="project" value="TreeGrafter"/>
</dbReference>
<keyword evidence="3" id="KW-1185">Reference proteome</keyword>
<dbReference type="SUPFAM" id="SSF56601">
    <property type="entry name" value="beta-lactamase/transpeptidase-like"/>
    <property type="match status" value="1"/>
</dbReference>
<dbReference type="Proteomes" id="UP001190640">
    <property type="component" value="Chromosome 18"/>
</dbReference>
<dbReference type="GO" id="GO:0005739">
    <property type="term" value="C:mitochondrion"/>
    <property type="evidence" value="ECO:0007669"/>
    <property type="project" value="TreeGrafter"/>
</dbReference>
<dbReference type="Gene3D" id="3.40.710.10">
    <property type="entry name" value="DD-peptidase/beta-lactamase superfamily"/>
    <property type="match status" value="2"/>
</dbReference>
<sequence length="505" mass="55937">MAAGLAALRKAPLLGGRAPLRRLGSGLGVPWGPPRRGWRLGVGLGLALAAAAAAAGDDGDRRAVGFARAVDSSRELLQRVKDEVGAPGVVVGVAVDGKEVWSEGLGYADLENRVLCKPETVLRIASISKPLTMVAVAKLWEEGRLDLDAPVQKYVPEFPQKEYEGTKVTITTRQLASHLSGIRHYEKDIAKVKEEKEKFNRALKGATKFDLAEKEDKDSEVNAKSKLERESKNSKGGRRKREFDNEEYYLKEKYDNVIESLNIFKNDPLFFKPGTQYLYSTHGFTLLSAVVERASGHKFTEYMLKIFHDLDMLATVLDDNEPLIYNRARYYTHNKKGQLVNTPYVDNSYKWAGGGFLSTVGDLLKFGNAMLYSYQLGQWQNLTTGLLPGYLKPSTIAMLWTAVPKTEAAWSKDDKYGMAWQVVEKKQTYGFCRQPRYYAYHCGGAVGASSVLLVLPEEGDSEVPKGGMLTPPKGVVVTIICNMQSISLCKTALKIAMEFEKDKLG</sequence>
<proteinExistence type="predicted"/>
<evidence type="ECO:0000259" key="2">
    <source>
        <dbReference type="Pfam" id="PF00144"/>
    </source>
</evidence>
<dbReference type="InterPro" id="IPR052794">
    <property type="entry name" value="Mito_Ser_Protease_LACTB"/>
</dbReference>
<feature type="domain" description="Beta-lactamase-related" evidence="2">
    <location>
        <begin position="77"/>
        <end position="482"/>
    </location>
</feature>
<evidence type="ECO:0000313" key="3">
    <source>
        <dbReference type="Proteomes" id="UP001190640"/>
    </source>
</evidence>
<dbReference type="GeneID" id="129345767"/>
<gene>
    <name evidence="4" type="primary">LACTB</name>
</gene>
<dbReference type="GO" id="GO:0019216">
    <property type="term" value="P:regulation of lipid metabolic process"/>
    <property type="evidence" value="ECO:0007669"/>
    <property type="project" value="TreeGrafter"/>
</dbReference>